<keyword evidence="1" id="KW-0175">Coiled coil</keyword>
<proteinExistence type="predicted"/>
<feature type="coiled-coil region" evidence="1">
    <location>
        <begin position="14"/>
        <end position="41"/>
    </location>
</feature>
<protein>
    <submittedName>
        <fullName evidence="3">Uncharacterized protein</fullName>
    </submittedName>
</protein>
<evidence type="ECO:0000313" key="3">
    <source>
        <dbReference type="EMBL" id="KAF6143881.1"/>
    </source>
</evidence>
<keyword evidence="4" id="KW-1185">Reference proteome</keyword>
<evidence type="ECO:0000313" key="4">
    <source>
        <dbReference type="Proteomes" id="UP000541444"/>
    </source>
</evidence>
<dbReference type="AlphaFoldDB" id="A0A7J7LMI9"/>
<feature type="compositionally biased region" description="Polar residues" evidence="2">
    <location>
        <begin position="126"/>
        <end position="140"/>
    </location>
</feature>
<name>A0A7J7LMI9_9MAGN</name>
<accession>A0A7J7LMI9</accession>
<sequence>MVAVMDDEFKKDRSMEMEKRISQLEGEKNQLEENLTRERGAFQLEREKDREAAALKLKEIRAKSEAEAERLVTTFAICWNNLTEKLYQLRYTKAEIMAFSEGNYEEMKIMDEEEVEEREDGLNVAERTTTDNQETIKQAR</sequence>
<feature type="region of interest" description="Disordered" evidence="2">
    <location>
        <begin position="114"/>
        <end position="140"/>
    </location>
</feature>
<comment type="caution">
    <text evidence="3">The sequence shown here is derived from an EMBL/GenBank/DDBJ whole genome shotgun (WGS) entry which is preliminary data.</text>
</comment>
<dbReference type="Proteomes" id="UP000541444">
    <property type="component" value="Unassembled WGS sequence"/>
</dbReference>
<gene>
    <name evidence="3" type="ORF">GIB67_001675</name>
</gene>
<organism evidence="3 4">
    <name type="scientific">Kingdonia uniflora</name>
    <dbReference type="NCBI Taxonomy" id="39325"/>
    <lineage>
        <taxon>Eukaryota</taxon>
        <taxon>Viridiplantae</taxon>
        <taxon>Streptophyta</taxon>
        <taxon>Embryophyta</taxon>
        <taxon>Tracheophyta</taxon>
        <taxon>Spermatophyta</taxon>
        <taxon>Magnoliopsida</taxon>
        <taxon>Ranunculales</taxon>
        <taxon>Circaeasteraceae</taxon>
        <taxon>Kingdonia</taxon>
    </lineage>
</organism>
<reference evidence="3 4" key="1">
    <citation type="journal article" date="2020" name="IScience">
        <title>Genome Sequencing of the Endangered Kingdonia uniflora (Circaeasteraceae, Ranunculales) Reveals Potential Mechanisms of Evolutionary Specialization.</title>
        <authorList>
            <person name="Sun Y."/>
            <person name="Deng T."/>
            <person name="Zhang A."/>
            <person name="Moore M.J."/>
            <person name="Landis J.B."/>
            <person name="Lin N."/>
            <person name="Zhang H."/>
            <person name="Zhang X."/>
            <person name="Huang J."/>
            <person name="Zhang X."/>
            <person name="Sun H."/>
            <person name="Wang H."/>
        </authorList>
    </citation>
    <scope>NUCLEOTIDE SEQUENCE [LARGE SCALE GENOMIC DNA]</scope>
    <source>
        <strain evidence="3">TB1705</strain>
        <tissue evidence="3">Leaf</tissue>
    </source>
</reference>
<evidence type="ECO:0000256" key="2">
    <source>
        <dbReference type="SAM" id="MobiDB-lite"/>
    </source>
</evidence>
<dbReference type="EMBL" id="JACGCM010002161">
    <property type="protein sequence ID" value="KAF6143881.1"/>
    <property type="molecule type" value="Genomic_DNA"/>
</dbReference>
<evidence type="ECO:0000256" key="1">
    <source>
        <dbReference type="SAM" id="Coils"/>
    </source>
</evidence>